<evidence type="ECO:0000256" key="1">
    <source>
        <dbReference type="ARBA" id="ARBA00004477"/>
    </source>
</evidence>
<evidence type="ECO:0000256" key="6">
    <source>
        <dbReference type="ARBA" id="ARBA00022989"/>
    </source>
</evidence>
<dbReference type="Proteomes" id="UP000663852">
    <property type="component" value="Unassembled WGS sequence"/>
</dbReference>
<comment type="caution">
    <text evidence="16">The sequence shown here is derived from an EMBL/GenBank/DDBJ whole genome shotgun (WGS) entry which is preliminary data.</text>
</comment>
<comment type="pathway">
    <text evidence="2">Lipid metabolism.</text>
</comment>
<dbReference type="GO" id="GO:0005789">
    <property type="term" value="C:endoplasmic reticulum membrane"/>
    <property type="evidence" value="ECO:0007669"/>
    <property type="project" value="UniProtKB-SubCell"/>
</dbReference>
<evidence type="ECO:0000256" key="4">
    <source>
        <dbReference type="ARBA" id="ARBA00022824"/>
    </source>
</evidence>
<gene>
    <name evidence="16" type="ORF">EDS130_LOCUS12344</name>
</gene>
<reference evidence="16" key="1">
    <citation type="submission" date="2021-02" db="EMBL/GenBank/DDBJ databases">
        <authorList>
            <person name="Nowell W R."/>
        </authorList>
    </citation>
    <scope>NUCLEOTIDE SEQUENCE</scope>
</reference>
<evidence type="ECO:0000256" key="8">
    <source>
        <dbReference type="ARBA" id="ARBA00023136"/>
    </source>
</evidence>
<evidence type="ECO:0000256" key="11">
    <source>
        <dbReference type="ARBA" id="ARBA00041982"/>
    </source>
</evidence>
<keyword evidence="6 15" id="KW-1133">Transmembrane helix</keyword>
<dbReference type="AlphaFoldDB" id="A0A814D556"/>
<comment type="function">
    <text evidence="13">Component of the serine palmitoyltransferase multisubunit enzyme (SPT) that catalyzes the initial and rate-limiting step in sphingolipid biosynthesis by condensing L-serine and activated acyl-CoA (most commonly palmitoyl-CoA) to form long-chain bases. The SPT complex is composed of SPTLC1, SPTLC2 or SPTLC3 and SPTSSA or SPTSSB. Within this complex, the heterodimer consisting of SPTLC1 and SPTLC2/SPTLC3 forms the catalytic core. Within the SPT complex, SPTSSB stimulates the catalytic activity and plays a role in substrate specificity. SPT complexes with this subunit showing a preference for longer acyl-CoAs. The SPTLC1-SPTLC2-SPTSSB complex shows a strong preference for C18-CoA substrate, while the SPTLC1-SPTLC3-SPTSSB isozyme displays an ability to use a broader range of acyl-CoAs, without apparent preference.</text>
</comment>
<accession>A0A814D556</accession>
<organism evidence="16 17">
    <name type="scientific">Adineta ricciae</name>
    <name type="common">Rotifer</name>
    <dbReference type="NCBI Taxonomy" id="249248"/>
    <lineage>
        <taxon>Eukaryota</taxon>
        <taxon>Metazoa</taxon>
        <taxon>Spiralia</taxon>
        <taxon>Gnathifera</taxon>
        <taxon>Rotifera</taxon>
        <taxon>Eurotatoria</taxon>
        <taxon>Bdelloidea</taxon>
        <taxon>Adinetida</taxon>
        <taxon>Adinetidae</taxon>
        <taxon>Adineta</taxon>
    </lineage>
</organism>
<proteinExistence type="inferred from homology"/>
<name>A0A814D556_ADIRI</name>
<keyword evidence="4" id="KW-0256">Endoplasmic reticulum</keyword>
<evidence type="ECO:0000256" key="15">
    <source>
        <dbReference type="SAM" id="Phobius"/>
    </source>
</evidence>
<evidence type="ECO:0000313" key="16">
    <source>
        <dbReference type="EMBL" id="CAF0951179.1"/>
    </source>
</evidence>
<evidence type="ECO:0000256" key="10">
    <source>
        <dbReference type="ARBA" id="ARBA00041140"/>
    </source>
</evidence>
<dbReference type="InterPro" id="IPR024512">
    <property type="entry name" value="Ser_palmitoyltrfase_ssu-like"/>
</dbReference>
<comment type="similarity">
    <text evidence="9">Belongs to the SPTSS family. SPTSSB subfamily.</text>
</comment>
<evidence type="ECO:0000256" key="13">
    <source>
        <dbReference type="ARBA" id="ARBA00045772"/>
    </source>
</evidence>
<keyword evidence="8 15" id="KW-0472">Membrane</keyword>
<protein>
    <recommendedName>
        <fullName evidence="10">Serine palmitoyltransferase small subunit B</fullName>
    </recommendedName>
    <alternativeName>
        <fullName evidence="12">Protein ADMP</fullName>
    </alternativeName>
    <alternativeName>
        <fullName evidence="11">Small subunit of serine palmitoyltransferase B</fullName>
    </alternativeName>
</protein>
<dbReference type="PANTHER" id="PTHR28612">
    <property type="entry name" value="SERINE PALMITOYLTRANSFERASE SMALL SUBUNIT B"/>
    <property type="match status" value="1"/>
</dbReference>
<dbReference type="GO" id="GO:0006665">
    <property type="term" value="P:sphingolipid metabolic process"/>
    <property type="evidence" value="ECO:0007669"/>
    <property type="project" value="UniProtKB-KW"/>
</dbReference>
<dbReference type="Pfam" id="PF11779">
    <property type="entry name" value="SPT_ssu-like"/>
    <property type="match status" value="1"/>
</dbReference>
<keyword evidence="5" id="KW-0746">Sphingolipid metabolism</keyword>
<evidence type="ECO:0000256" key="14">
    <source>
        <dbReference type="ARBA" id="ARBA00046416"/>
    </source>
</evidence>
<comment type="subunit">
    <text evidence="14">Component of the serine palmitoyltransferase (SPT) complex, which is composed of SPTLC1, SPTLC2 or SPTLC3 and SPTSSA or SPTSSB. The heterodimer consisting of SPTLC1 and SPTLC2/SPTLC3 forms the catalytic core of the enzyme, while SPTSSA or SPTSSB subunits determine substrate specificity. SPT also interacts with ORMDL proteins, especially ORMDL3, which negatively regulate SPT activity in the presence of ceramides.</text>
</comment>
<evidence type="ECO:0000256" key="9">
    <source>
        <dbReference type="ARBA" id="ARBA00038059"/>
    </source>
</evidence>
<evidence type="ECO:0000256" key="3">
    <source>
        <dbReference type="ARBA" id="ARBA00022692"/>
    </source>
</evidence>
<evidence type="ECO:0000256" key="12">
    <source>
        <dbReference type="ARBA" id="ARBA00042334"/>
    </source>
</evidence>
<dbReference type="PANTHER" id="PTHR28612:SF1">
    <property type="entry name" value="SERINE PALMITOYLTRANSFERASE SMALL SUBUNIT B"/>
    <property type="match status" value="1"/>
</dbReference>
<evidence type="ECO:0000256" key="2">
    <source>
        <dbReference type="ARBA" id="ARBA00005189"/>
    </source>
</evidence>
<sequence length="102" mass="12168">MNVTRRTSYLNTLSKTDDESMMKPTRKSSWFNCLYQTFQHLYMQFLLVTTLYVMEPWERILMMSIFFCAISLVTYSAFVYVPFHIHNIIHSTIPNLSTVLIR</sequence>
<feature type="transmembrane region" description="Helical" evidence="15">
    <location>
        <begin position="60"/>
        <end position="81"/>
    </location>
</feature>
<feature type="transmembrane region" description="Helical" evidence="15">
    <location>
        <begin position="30"/>
        <end position="54"/>
    </location>
</feature>
<dbReference type="OrthoDB" id="202672at2759"/>
<evidence type="ECO:0000313" key="17">
    <source>
        <dbReference type="Proteomes" id="UP000663852"/>
    </source>
</evidence>
<keyword evidence="7" id="KW-0443">Lipid metabolism</keyword>
<evidence type="ECO:0000256" key="7">
    <source>
        <dbReference type="ARBA" id="ARBA00023098"/>
    </source>
</evidence>
<evidence type="ECO:0000256" key="5">
    <source>
        <dbReference type="ARBA" id="ARBA00022919"/>
    </source>
</evidence>
<keyword evidence="3 15" id="KW-0812">Transmembrane</keyword>
<comment type="subcellular location">
    <subcellularLocation>
        <location evidence="1">Endoplasmic reticulum membrane</location>
        <topology evidence="1">Multi-pass membrane protein</topology>
    </subcellularLocation>
</comment>
<dbReference type="EMBL" id="CAJNOJ010000046">
    <property type="protein sequence ID" value="CAF0951179.1"/>
    <property type="molecule type" value="Genomic_DNA"/>
</dbReference>